<comment type="caution">
    <text evidence="1">The sequence shown here is derived from an EMBL/GenBank/DDBJ whole genome shotgun (WGS) entry which is preliminary data.</text>
</comment>
<reference evidence="1 2" key="1">
    <citation type="journal article" date="2018" name="Sci. Rep.">
        <title>Genomic signatures of local adaptation to the degree of environmental predictability in rotifers.</title>
        <authorList>
            <person name="Franch-Gras L."/>
            <person name="Hahn C."/>
            <person name="Garcia-Roger E.M."/>
            <person name="Carmona M.J."/>
            <person name="Serra M."/>
            <person name="Gomez A."/>
        </authorList>
    </citation>
    <scope>NUCLEOTIDE SEQUENCE [LARGE SCALE GENOMIC DNA]</scope>
    <source>
        <strain evidence="1">HYR1</strain>
    </source>
</reference>
<proteinExistence type="predicted"/>
<sequence>MYKLVLNCTFIYKIYWWKNIERVSNKDLSNIQLHCCWMRSVQTSPLGGRLKSCIPINNQKVIHKAMTKNQQQPTST</sequence>
<protein>
    <submittedName>
        <fullName evidence="1">Uncharacterized protein</fullName>
    </submittedName>
</protein>
<accession>A0A3M7T5K5</accession>
<dbReference type="AlphaFoldDB" id="A0A3M7T5K5"/>
<organism evidence="1 2">
    <name type="scientific">Brachionus plicatilis</name>
    <name type="common">Marine rotifer</name>
    <name type="synonym">Brachionus muelleri</name>
    <dbReference type="NCBI Taxonomy" id="10195"/>
    <lineage>
        <taxon>Eukaryota</taxon>
        <taxon>Metazoa</taxon>
        <taxon>Spiralia</taxon>
        <taxon>Gnathifera</taxon>
        <taxon>Rotifera</taxon>
        <taxon>Eurotatoria</taxon>
        <taxon>Monogononta</taxon>
        <taxon>Pseudotrocha</taxon>
        <taxon>Ploima</taxon>
        <taxon>Brachionidae</taxon>
        <taxon>Brachionus</taxon>
    </lineage>
</organism>
<evidence type="ECO:0000313" key="1">
    <source>
        <dbReference type="EMBL" id="RNA43251.1"/>
    </source>
</evidence>
<dbReference type="Proteomes" id="UP000276133">
    <property type="component" value="Unassembled WGS sequence"/>
</dbReference>
<keyword evidence="2" id="KW-1185">Reference proteome</keyword>
<dbReference type="EMBL" id="REGN01000246">
    <property type="protein sequence ID" value="RNA43251.1"/>
    <property type="molecule type" value="Genomic_DNA"/>
</dbReference>
<gene>
    <name evidence="1" type="ORF">BpHYR1_024751</name>
</gene>
<evidence type="ECO:0000313" key="2">
    <source>
        <dbReference type="Proteomes" id="UP000276133"/>
    </source>
</evidence>
<name>A0A3M7T5K5_BRAPC</name>